<comment type="caution">
    <text evidence="1">The sequence shown here is derived from an EMBL/GenBank/DDBJ whole genome shotgun (WGS) entry which is preliminary data.</text>
</comment>
<dbReference type="PANTHER" id="PTHR47481">
    <property type="match status" value="1"/>
</dbReference>
<protein>
    <submittedName>
        <fullName evidence="1">Uncharacterized protein</fullName>
    </submittedName>
</protein>
<name>A0AAE0B712_9ROSI</name>
<dbReference type="EMBL" id="JANJYJ010000001">
    <property type="protein sequence ID" value="KAK3230465.1"/>
    <property type="molecule type" value="Genomic_DNA"/>
</dbReference>
<proteinExistence type="predicted"/>
<evidence type="ECO:0000313" key="2">
    <source>
        <dbReference type="Proteomes" id="UP001281410"/>
    </source>
</evidence>
<organism evidence="1 2">
    <name type="scientific">Dipteronia sinensis</name>
    <dbReference type="NCBI Taxonomy" id="43782"/>
    <lineage>
        <taxon>Eukaryota</taxon>
        <taxon>Viridiplantae</taxon>
        <taxon>Streptophyta</taxon>
        <taxon>Embryophyta</taxon>
        <taxon>Tracheophyta</taxon>
        <taxon>Spermatophyta</taxon>
        <taxon>Magnoliopsida</taxon>
        <taxon>eudicotyledons</taxon>
        <taxon>Gunneridae</taxon>
        <taxon>Pentapetalae</taxon>
        <taxon>rosids</taxon>
        <taxon>malvids</taxon>
        <taxon>Sapindales</taxon>
        <taxon>Sapindaceae</taxon>
        <taxon>Hippocastanoideae</taxon>
        <taxon>Acereae</taxon>
        <taxon>Dipteronia</taxon>
    </lineage>
</organism>
<reference evidence="1" key="1">
    <citation type="journal article" date="2023" name="Plant J.">
        <title>Genome sequences and population genomics provide insights into the demographic history, inbreeding, and mutation load of two 'living fossil' tree species of Dipteronia.</title>
        <authorList>
            <person name="Feng Y."/>
            <person name="Comes H.P."/>
            <person name="Chen J."/>
            <person name="Zhu S."/>
            <person name="Lu R."/>
            <person name="Zhang X."/>
            <person name="Li P."/>
            <person name="Qiu J."/>
            <person name="Olsen K.M."/>
            <person name="Qiu Y."/>
        </authorList>
    </citation>
    <scope>NUCLEOTIDE SEQUENCE</scope>
    <source>
        <strain evidence="1">NBL</strain>
    </source>
</reference>
<accession>A0AAE0B712</accession>
<dbReference type="PANTHER" id="PTHR47481:SF10">
    <property type="entry name" value="COPIA-LIKE POLYPROTEIN_RETROTRANSPOSON"/>
    <property type="match status" value="1"/>
</dbReference>
<dbReference type="AlphaFoldDB" id="A0AAE0B712"/>
<keyword evidence="2" id="KW-1185">Reference proteome</keyword>
<feature type="non-terminal residue" evidence="1">
    <location>
        <position position="71"/>
    </location>
</feature>
<gene>
    <name evidence="1" type="ORF">Dsin_002346</name>
</gene>
<sequence>MTLKKGSRSLDEYLRDFKSIYDNLAAIKKPVPDLDKVFQFSYGLGPRYENFRVAMLSKAPYHTFSEFVPAL</sequence>
<evidence type="ECO:0000313" key="1">
    <source>
        <dbReference type="EMBL" id="KAK3230465.1"/>
    </source>
</evidence>
<dbReference type="Proteomes" id="UP001281410">
    <property type="component" value="Unassembled WGS sequence"/>
</dbReference>